<evidence type="ECO:0000313" key="4">
    <source>
        <dbReference type="Proteomes" id="UP001281761"/>
    </source>
</evidence>
<keyword evidence="2" id="KW-1133">Transmembrane helix</keyword>
<name>A0ABQ9WSD0_9EUKA</name>
<proteinExistence type="predicted"/>
<keyword evidence="2" id="KW-0472">Membrane</keyword>
<feature type="compositionally biased region" description="Basic and acidic residues" evidence="1">
    <location>
        <begin position="980"/>
        <end position="992"/>
    </location>
</feature>
<feature type="region of interest" description="Disordered" evidence="1">
    <location>
        <begin position="1038"/>
        <end position="1065"/>
    </location>
</feature>
<feature type="compositionally biased region" description="Basic and acidic residues" evidence="1">
    <location>
        <begin position="951"/>
        <end position="962"/>
    </location>
</feature>
<keyword evidence="4" id="KW-1185">Reference proteome</keyword>
<dbReference type="Proteomes" id="UP001281761">
    <property type="component" value="Unassembled WGS sequence"/>
</dbReference>
<organism evidence="3 4">
    <name type="scientific">Blattamonas nauphoetae</name>
    <dbReference type="NCBI Taxonomy" id="2049346"/>
    <lineage>
        <taxon>Eukaryota</taxon>
        <taxon>Metamonada</taxon>
        <taxon>Preaxostyla</taxon>
        <taxon>Oxymonadida</taxon>
        <taxon>Blattamonas</taxon>
    </lineage>
</organism>
<feature type="transmembrane region" description="Helical" evidence="2">
    <location>
        <begin position="635"/>
        <end position="656"/>
    </location>
</feature>
<protein>
    <submittedName>
        <fullName evidence="3">Uncharacterized protein</fullName>
    </submittedName>
</protein>
<gene>
    <name evidence="3" type="ORF">BLNAU_22678</name>
</gene>
<accession>A0ABQ9WSD0</accession>
<evidence type="ECO:0000256" key="1">
    <source>
        <dbReference type="SAM" id="MobiDB-lite"/>
    </source>
</evidence>
<comment type="caution">
    <text evidence="3">The sequence shown here is derived from an EMBL/GenBank/DDBJ whole genome shotgun (WGS) entry which is preliminary data.</text>
</comment>
<reference evidence="3 4" key="1">
    <citation type="journal article" date="2022" name="bioRxiv">
        <title>Genomics of Preaxostyla Flagellates Illuminates Evolutionary Transitions and the Path Towards Mitochondrial Loss.</title>
        <authorList>
            <person name="Novak L.V.F."/>
            <person name="Treitli S.C."/>
            <person name="Pyrih J."/>
            <person name="Halakuc P."/>
            <person name="Pipaliya S.V."/>
            <person name="Vacek V."/>
            <person name="Brzon O."/>
            <person name="Soukal P."/>
            <person name="Eme L."/>
            <person name="Dacks J.B."/>
            <person name="Karnkowska A."/>
            <person name="Elias M."/>
            <person name="Hampl V."/>
        </authorList>
    </citation>
    <scope>NUCLEOTIDE SEQUENCE [LARGE SCALE GENOMIC DNA]</scope>
    <source>
        <strain evidence="3">NAU3</strain>
        <tissue evidence="3">Gut</tissue>
    </source>
</reference>
<dbReference type="EMBL" id="JARBJD010000410">
    <property type="protein sequence ID" value="KAK2942411.1"/>
    <property type="molecule type" value="Genomic_DNA"/>
</dbReference>
<evidence type="ECO:0000313" key="3">
    <source>
        <dbReference type="EMBL" id="KAK2942411.1"/>
    </source>
</evidence>
<feature type="region of interest" description="Disordered" evidence="1">
    <location>
        <begin position="1"/>
        <end position="24"/>
    </location>
</feature>
<feature type="compositionally biased region" description="Acidic residues" evidence="1">
    <location>
        <begin position="929"/>
        <end position="938"/>
    </location>
</feature>
<evidence type="ECO:0000256" key="2">
    <source>
        <dbReference type="SAM" id="Phobius"/>
    </source>
</evidence>
<keyword evidence="2" id="KW-0812">Transmembrane</keyword>
<feature type="region of interest" description="Disordered" evidence="1">
    <location>
        <begin position="921"/>
        <end position="995"/>
    </location>
</feature>
<feature type="compositionally biased region" description="Acidic residues" evidence="1">
    <location>
        <begin position="1038"/>
        <end position="1048"/>
    </location>
</feature>
<feature type="compositionally biased region" description="Low complexity" evidence="1">
    <location>
        <begin position="967"/>
        <end position="978"/>
    </location>
</feature>
<sequence>MGNVPTDKSTALPSMGSATNQNMTEAETLARTFYPSKLRKEKNKPDLPTKLECVSAQILVSQHTQRTIEQCILSTTMKNYLRLRDIVTQCIPSTSPDPKTIKSKTLSQFPPLTLDQISLLARNFRRFYEENDFDKQYVDLNAFVPRGELLGLYHFSRLFSTDLRRTVQTVVVHNLVMGFPPLVRHIFGLKMYFQGRNEEAGVLDAPVASSLISVRALVVHNLEYIIVRSMLRTVKNEDLSMEGYQRMYGTDVDKEKKGPSEPLFTIRTPTAVIAPSLLYFEDFMMNFLQSLFVLPHSSFAEALATAEALSLAFTHAMERYLLYLRDPLKDNFSVWGKVMQARSLPLSAGGQSLSKDERRELEMERIMKRGKIHNDTEGMNKEHRLTPIEEGLLFPTAKSRKTAESSGDPYTWDLDRILQDPSYLLKMSQSLIIRLNTLVHAARVTILFYRHLTRILNRHHFRGVAVEQRVNLRAGLELMRGFDRSLSFFLHVGSMCVIGANLSPLFDSIYSTTKLTQFNTPDSIHIRGHFCIPPPPGSTGTDSPAPSRASKNLSKAFASIRDRVRDDSSNSGRNIQPDLFLRSVVLNDVMVEMPIPEGDGITPSFVKQNRKPFMLKSNSITALTMSVLSRLFRHIFVNLNTAITPSFMIVFVHQFFVQLTRFLLQPTSFGTLRRLESNSIAVPATIRELSDNIRATPLKGLRLTQEGWKEVRKDVVVLGSELRNLLYQTGSSERDFEVLIAPLIHRLTTTLHRLSSQPSQTIKNTLTGPSLDRLNQLLRGGGADMSDSANKVGLFSKSNEFSRPLKEEFLPIVLTLVETSSSIRGVEVKGSREVRKQKREMMQRVLETHRERLSNETELKGLKRRIVKGEVGLKLLINKHVSLESVGMGNPSYGKMFVPKKLRKELLTSTFESFEEAQKTAKANRKVEMEDENEDGDVEWASKEQSGSGESWEKQNEAKMTEIQKLSSSFSIPSTNNSGEPERGRTKSEVPQKRQGVFGTGTLSAFLSNSPNTIANPISKGILDFQTAETAKCSEDVFADSDSSDESSDNEKGADSGDSDSMLANDMDSMEDDLLWHLASDSGVFVHPLNQTCRHVFGKPRGFQQPLYLSESELRSAEYRESKETLLEETKIGYLFHTRD</sequence>